<feature type="transmembrane region" description="Helical" evidence="1">
    <location>
        <begin position="95"/>
        <end position="117"/>
    </location>
</feature>
<organism evidence="2 3">
    <name type="scientific">Actinotalea ferrariae CF5-4</name>
    <dbReference type="NCBI Taxonomy" id="948458"/>
    <lineage>
        <taxon>Bacteria</taxon>
        <taxon>Bacillati</taxon>
        <taxon>Actinomycetota</taxon>
        <taxon>Actinomycetes</taxon>
        <taxon>Micrococcales</taxon>
        <taxon>Cellulomonadaceae</taxon>
        <taxon>Actinotalea</taxon>
    </lineage>
</organism>
<keyword evidence="3" id="KW-1185">Reference proteome</keyword>
<evidence type="ECO:0000256" key="1">
    <source>
        <dbReference type="SAM" id="Phobius"/>
    </source>
</evidence>
<keyword evidence="1" id="KW-0812">Transmembrane</keyword>
<accession>A0A021VQG9</accession>
<evidence type="ECO:0000313" key="2">
    <source>
        <dbReference type="EMBL" id="EYR63434.1"/>
    </source>
</evidence>
<feature type="transmembrane region" description="Helical" evidence="1">
    <location>
        <begin position="39"/>
        <end position="59"/>
    </location>
</feature>
<sequence>MHPSRLVAAVAAWAAGALYVLVGLEVLDVGRSVEPGAEDLLVFGLAAGAAQLVVGLVVLRSRGRAPLLLVVAFETLVVLMYVAVASVRIPAYEVWGVSIKVLELVVVVAALVLATHLEPVRTGAERHVGHGL</sequence>
<protein>
    <submittedName>
        <fullName evidence="2">Uncharacterized protein</fullName>
    </submittedName>
</protein>
<gene>
    <name evidence="2" type="ORF">N866_00805</name>
</gene>
<dbReference type="EMBL" id="AXCW01000094">
    <property type="protein sequence ID" value="EYR63434.1"/>
    <property type="molecule type" value="Genomic_DNA"/>
</dbReference>
<proteinExistence type="predicted"/>
<keyword evidence="1" id="KW-1133">Transmembrane helix</keyword>
<dbReference type="Proteomes" id="UP000019753">
    <property type="component" value="Unassembled WGS sequence"/>
</dbReference>
<feature type="transmembrane region" description="Helical" evidence="1">
    <location>
        <begin position="66"/>
        <end position="89"/>
    </location>
</feature>
<keyword evidence="1" id="KW-0472">Membrane</keyword>
<reference evidence="2 3" key="1">
    <citation type="submission" date="2014-01" db="EMBL/GenBank/DDBJ databases">
        <title>Actinotalea ferrariae CF5-4.</title>
        <authorList>
            <person name="Chen F."/>
            <person name="Li Y."/>
            <person name="Wang G."/>
        </authorList>
    </citation>
    <scope>NUCLEOTIDE SEQUENCE [LARGE SCALE GENOMIC DNA]</scope>
    <source>
        <strain evidence="2 3">CF5-4</strain>
    </source>
</reference>
<dbReference type="AlphaFoldDB" id="A0A021VQG9"/>
<name>A0A021VQG9_9CELL</name>
<comment type="caution">
    <text evidence="2">The sequence shown here is derived from an EMBL/GenBank/DDBJ whole genome shotgun (WGS) entry which is preliminary data.</text>
</comment>
<dbReference type="RefSeq" id="WP_034225969.1">
    <property type="nucleotide sequence ID" value="NZ_AXCW01000094.1"/>
</dbReference>
<evidence type="ECO:0000313" key="3">
    <source>
        <dbReference type="Proteomes" id="UP000019753"/>
    </source>
</evidence>